<feature type="compositionally biased region" description="Low complexity" evidence="1">
    <location>
        <begin position="68"/>
        <end position="87"/>
    </location>
</feature>
<organism evidence="2">
    <name type="scientific">Oikopleura dioica</name>
    <name type="common">Tunicate</name>
    <dbReference type="NCBI Taxonomy" id="34765"/>
    <lineage>
        <taxon>Eukaryota</taxon>
        <taxon>Metazoa</taxon>
        <taxon>Chordata</taxon>
        <taxon>Tunicata</taxon>
        <taxon>Appendicularia</taxon>
        <taxon>Copelata</taxon>
        <taxon>Oikopleuridae</taxon>
        <taxon>Oikopleura</taxon>
    </lineage>
</organism>
<evidence type="ECO:0000313" key="2">
    <source>
        <dbReference type="EMBL" id="CBY11642.1"/>
    </source>
</evidence>
<reference evidence="2" key="1">
    <citation type="journal article" date="2010" name="Science">
        <title>Plasticity of animal genome architecture unmasked by rapid evolution of a pelagic tunicate.</title>
        <authorList>
            <person name="Denoeud F."/>
            <person name="Henriet S."/>
            <person name="Mungpakdee S."/>
            <person name="Aury J.M."/>
            <person name="Da Silva C."/>
            <person name="Brinkmann H."/>
            <person name="Mikhaleva J."/>
            <person name="Olsen L.C."/>
            <person name="Jubin C."/>
            <person name="Canestro C."/>
            <person name="Bouquet J.M."/>
            <person name="Danks G."/>
            <person name="Poulain J."/>
            <person name="Campsteijn C."/>
            <person name="Adamski M."/>
            <person name="Cross I."/>
            <person name="Yadetie F."/>
            <person name="Muffato M."/>
            <person name="Louis A."/>
            <person name="Butcher S."/>
            <person name="Tsagkogeorga G."/>
            <person name="Konrad A."/>
            <person name="Singh S."/>
            <person name="Jensen M.F."/>
            <person name="Cong E.H."/>
            <person name="Eikeseth-Otteraa H."/>
            <person name="Noel B."/>
            <person name="Anthouard V."/>
            <person name="Porcel B.M."/>
            <person name="Kachouri-Lafond R."/>
            <person name="Nishino A."/>
            <person name="Ugolini M."/>
            <person name="Chourrout P."/>
            <person name="Nishida H."/>
            <person name="Aasland R."/>
            <person name="Huzurbazar S."/>
            <person name="Westhof E."/>
            <person name="Delsuc F."/>
            <person name="Lehrach H."/>
            <person name="Reinhardt R."/>
            <person name="Weissenbach J."/>
            <person name="Roy S.W."/>
            <person name="Artiguenave F."/>
            <person name="Postlethwait J.H."/>
            <person name="Manak J.R."/>
            <person name="Thompson E.M."/>
            <person name="Jaillon O."/>
            <person name="Du Pasquier L."/>
            <person name="Boudinot P."/>
            <person name="Liberles D.A."/>
            <person name="Volff J.N."/>
            <person name="Philippe H."/>
            <person name="Lenhard B."/>
            <person name="Roest Crollius H."/>
            <person name="Wincker P."/>
            <person name="Chourrout D."/>
        </authorList>
    </citation>
    <scope>NUCLEOTIDE SEQUENCE [LARGE SCALE GENOMIC DNA]</scope>
</reference>
<protein>
    <submittedName>
        <fullName evidence="2">Uncharacterized protein</fullName>
    </submittedName>
</protein>
<evidence type="ECO:0000313" key="3">
    <source>
        <dbReference type="Proteomes" id="UP000001307"/>
    </source>
</evidence>
<dbReference type="InParanoid" id="E4XP54"/>
<dbReference type="Proteomes" id="UP000001307">
    <property type="component" value="Unassembled WGS sequence"/>
</dbReference>
<feature type="region of interest" description="Disordered" evidence="1">
    <location>
        <begin position="63"/>
        <end position="96"/>
    </location>
</feature>
<dbReference type="AlphaFoldDB" id="E4XP54"/>
<dbReference type="EMBL" id="FN653089">
    <property type="protein sequence ID" value="CBY11642.1"/>
    <property type="molecule type" value="Genomic_DNA"/>
</dbReference>
<accession>E4XP54</accession>
<evidence type="ECO:0000256" key="1">
    <source>
        <dbReference type="SAM" id="MobiDB-lite"/>
    </source>
</evidence>
<keyword evidence="3" id="KW-1185">Reference proteome</keyword>
<sequence>MFAYPKEFHYIHIMFNRKRSLLDPTKPLIDIQSQDALLRRLLIRQNLQEFVLSQIALSQQMSRGFGGNHTSPTAAASSSHSANEAPSVPRSYDNRPSVYNRRISSEQAHLPDGRLCTRVPARRWSKRDSDWANFQYTCDYCPMFGDVRKYRRKAELVRHQALHFPEQARKFKCALCNYSATRYAIFKTTKTLLIFKKKRVPKVAHVEQARNRPPKRLQTNKAPVYPFVALARQR</sequence>
<gene>
    <name evidence="2" type="ORF">GSOID_T00016815001</name>
</gene>
<proteinExistence type="predicted"/>
<name>E4XP54_OIKDI</name>